<evidence type="ECO:0000313" key="2">
    <source>
        <dbReference type="Proteomes" id="UP000271974"/>
    </source>
</evidence>
<gene>
    <name evidence="1" type="ORF">EGW08_023071</name>
</gene>
<dbReference type="OrthoDB" id="6278306at2759"/>
<dbReference type="InterPro" id="IPR029069">
    <property type="entry name" value="HotDog_dom_sf"/>
</dbReference>
<dbReference type="SUPFAM" id="SSF54637">
    <property type="entry name" value="Thioesterase/thiol ester dehydrase-isomerase"/>
    <property type="match status" value="2"/>
</dbReference>
<dbReference type="Proteomes" id="UP000271974">
    <property type="component" value="Unassembled WGS sequence"/>
</dbReference>
<name>A0A3S1AWK5_ELYCH</name>
<comment type="caution">
    <text evidence="1">The sequence shown here is derived from an EMBL/GenBank/DDBJ whole genome shotgun (WGS) entry which is preliminary data.</text>
</comment>
<organism evidence="1 2">
    <name type="scientific">Elysia chlorotica</name>
    <name type="common">Eastern emerald elysia</name>
    <name type="synonym">Sea slug</name>
    <dbReference type="NCBI Taxonomy" id="188477"/>
    <lineage>
        <taxon>Eukaryota</taxon>
        <taxon>Metazoa</taxon>
        <taxon>Spiralia</taxon>
        <taxon>Lophotrochozoa</taxon>
        <taxon>Mollusca</taxon>
        <taxon>Gastropoda</taxon>
        <taxon>Heterobranchia</taxon>
        <taxon>Euthyneura</taxon>
        <taxon>Panpulmonata</taxon>
        <taxon>Sacoglossa</taxon>
        <taxon>Placobranchoidea</taxon>
        <taxon>Plakobranchidae</taxon>
        <taxon>Elysia</taxon>
    </lineage>
</organism>
<sequence length="306" mass="35270">MAKSNPAALVESFKRLAELAFRVTTTQLVHPARFKMNVPEGYTYENFNAVGHPTVWSTIRHFEIARLLGFWADTGDNFLDMRKIDKMIFIASLKLSCDPGLYNPDMKKQPVETDNELVYVGKTSFKIRSNLFLSQAKGAMVQQDISFVMVDTETRRPTVPPAWWVDKFAPYSLPNEGPIKANHLNFSNWTGKVYDEEYVVRSMDLDAYFHLNNICFIRICYEAYVSSFVRQFGHANEADAFRNVKDLSCIFRGEARLGDLLKISFAVDPNDEDTCHFLIMNGSRLIFQCLIKFFRDSFLFYSFGQK</sequence>
<dbReference type="PANTHER" id="PTHR34487">
    <property type="entry name" value="ACYL-ACP THIOESTERASE"/>
    <property type="match status" value="1"/>
</dbReference>
<dbReference type="AlphaFoldDB" id="A0A3S1AWK5"/>
<keyword evidence="2" id="KW-1185">Reference proteome</keyword>
<proteinExistence type="predicted"/>
<evidence type="ECO:0008006" key="3">
    <source>
        <dbReference type="Google" id="ProtNLM"/>
    </source>
</evidence>
<reference evidence="1 2" key="1">
    <citation type="submission" date="2019-01" db="EMBL/GenBank/DDBJ databases">
        <title>A draft genome assembly of the solar-powered sea slug Elysia chlorotica.</title>
        <authorList>
            <person name="Cai H."/>
            <person name="Li Q."/>
            <person name="Fang X."/>
            <person name="Li J."/>
            <person name="Curtis N.E."/>
            <person name="Altenburger A."/>
            <person name="Shibata T."/>
            <person name="Feng M."/>
            <person name="Maeda T."/>
            <person name="Schwartz J.A."/>
            <person name="Shigenobu S."/>
            <person name="Lundholm N."/>
            <person name="Nishiyama T."/>
            <person name="Yang H."/>
            <person name="Hasebe M."/>
            <person name="Li S."/>
            <person name="Pierce S.K."/>
            <person name="Wang J."/>
        </authorList>
    </citation>
    <scope>NUCLEOTIDE SEQUENCE [LARGE SCALE GENOMIC DNA]</scope>
    <source>
        <strain evidence="1">EC2010</strain>
        <tissue evidence="1">Whole organism of an adult</tissue>
    </source>
</reference>
<evidence type="ECO:0000313" key="1">
    <source>
        <dbReference type="EMBL" id="RUS69170.1"/>
    </source>
</evidence>
<dbReference type="Gene3D" id="3.10.129.10">
    <property type="entry name" value="Hotdog Thioesterase"/>
    <property type="match status" value="1"/>
</dbReference>
<dbReference type="PANTHER" id="PTHR34487:SF1">
    <property type="entry name" value="ACYL-ACP THIOESTERASE"/>
    <property type="match status" value="1"/>
</dbReference>
<dbReference type="EMBL" id="RQTK01001799">
    <property type="protein sequence ID" value="RUS69170.1"/>
    <property type="molecule type" value="Genomic_DNA"/>
</dbReference>
<protein>
    <recommendedName>
        <fullName evidence="3">Acyl-ACP thioesterase</fullName>
    </recommendedName>
</protein>
<accession>A0A3S1AWK5</accession>